<dbReference type="RefSeq" id="WP_163943969.1">
    <property type="nucleotide sequence ID" value="NZ_JAAIKC010000002.1"/>
</dbReference>
<feature type="domain" description="Deoxyribonuclease NucA/NucB" evidence="1">
    <location>
        <begin position="74"/>
        <end position="130"/>
    </location>
</feature>
<evidence type="ECO:0000259" key="1">
    <source>
        <dbReference type="Pfam" id="PF14040"/>
    </source>
</evidence>
<organism evidence="2">
    <name type="scientific">Paenibacillus sp. SYP-B3998</name>
    <dbReference type="NCBI Taxonomy" id="2678564"/>
    <lineage>
        <taxon>Bacteria</taxon>
        <taxon>Bacillati</taxon>
        <taxon>Bacillota</taxon>
        <taxon>Bacilli</taxon>
        <taxon>Bacillales</taxon>
        <taxon>Paenibacillaceae</taxon>
        <taxon>Paenibacillus</taxon>
    </lineage>
</organism>
<reference evidence="2" key="1">
    <citation type="submission" date="2020-02" db="EMBL/GenBank/DDBJ databases">
        <authorList>
            <person name="Shen X.-R."/>
            <person name="Zhang Y.-X."/>
        </authorList>
    </citation>
    <scope>NUCLEOTIDE SEQUENCE</scope>
    <source>
        <strain evidence="2">SYP-B3998</strain>
    </source>
</reference>
<dbReference type="EMBL" id="JAAIKC010000002">
    <property type="protein sequence ID" value="NEW05967.1"/>
    <property type="molecule type" value="Genomic_DNA"/>
</dbReference>
<dbReference type="Pfam" id="PF14040">
    <property type="entry name" value="DNase_NucA_NucB"/>
    <property type="match status" value="1"/>
</dbReference>
<accession>A0A6G3ZX27</accession>
<comment type="caution">
    <text evidence="2">The sequence shown here is derived from an EMBL/GenBank/DDBJ whole genome shotgun (WGS) entry which is preliminary data.</text>
</comment>
<protein>
    <submittedName>
        <fullName evidence="2">Sporulation protein</fullName>
    </submittedName>
</protein>
<gene>
    <name evidence="2" type="ORF">GK047_08095</name>
</gene>
<name>A0A6G3ZX27_9BACL</name>
<proteinExistence type="predicted"/>
<dbReference type="AlphaFoldDB" id="A0A6G3ZX27"/>
<dbReference type="InterPro" id="IPR029476">
    <property type="entry name" value="DNase_NucA_NucB"/>
</dbReference>
<evidence type="ECO:0000313" key="2">
    <source>
        <dbReference type="EMBL" id="NEW05967.1"/>
    </source>
</evidence>
<sequence>MRFLKNKSLAFSLFLTVAIAFTLFFCLAVPVKTDAAAAYDATITFPLSRYPLTGAHMRDAIAAGHSSICTIDREGAAENRKEALRGIPTKPGYDRDEWPMAMCQEGGRGADVRYVPFSDNRGAGSWVGHQLTRYSNGTRIKFYIN</sequence>